<dbReference type="Pfam" id="PF01410">
    <property type="entry name" value="COLFI"/>
    <property type="match status" value="1"/>
</dbReference>
<dbReference type="PANTHER" id="PTHR24023">
    <property type="entry name" value="COLLAGEN ALPHA"/>
    <property type="match status" value="1"/>
</dbReference>
<feature type="region of interest" description="Disordered" evidence="5">
    <location>
        <begin position="38"/>
        <end position="302"/>
    </location>
</feature>
<reference evidence="7" key="1">
    <citation type="submission" date="2025-08" db="UniProtKB">
        <authorList>
            <consortium name="Ensembl"/>
        </authorList>
    </citation>
    <scope>IDENTIFICATION</scope>
</reference>
<feature type="compositionally biased region" description="Basic and acidic residues" evidence="5">
    <location>
        <begin position="206"/>
        <end position="215"/>
    </location>
</feature>
<feature type="region of interest" description="Disordered" evidence="5">
    <location>
        <begin position="1"/>
        <end position="20"/>
    </location>
</feature>
<dbReference type="SMART" id="SM00038">
    <property type="entry name" value="COLFI"/>
    <property type="match status" value="1"/>
</dbReference>
<keyword evidence="8" id="KW-1185">Reference proteome</keyword>
<dbReference type="Gene3D" id="2.60.120.1000">
    <property type="match status" value="1"/>
</dbReference>
<dbReference type="GO" id="GO:0031012">
    <property type="term" value="C:extracellular matrix"/>
    <property type="evidence" value="ECO:0007669"/>
    <property type="project" value="TreeGrafter"/>
</dbReference>
<proteinExistence type="predicted"/>
<comment type="subcellular location">
    <subcellularLocation>
        <location evidence="1">Secreted</location>
        <location evidence="1">Extracellular space</location>
        <location evidence="1">Extracellular matrix</location>
    </subcellularLocation>
</comment>
<dbReference type="GO" id="GO:0005581">
    <property type="term" value="C:collagen trimer"/>
    <property type="evidence" value="ECO:0007669"/>
    <property type="project" value="UniProtKB-KW"/>
</dbReference>
<evidence type="ECO:0000313" key="8">
    <source>
        <dbReference type="Proteomes" id="UP000261500"/>
    </source>
</evidence>
<dbReference type="FunFam" id="2.60.120.1000:FF:000002">
    <property type="entry name" value="Collagen XI alpha 1 chain"/>
    <property type="match status" value="1"/>
</dbReference>
<feature type="compositionally biased region" description="Low complexity" evidence="5">
    <location>
        <begin position="63"/>
        <end position="77"/>
    </location>
</feature>
<dbReference type="Pfam" id="PF01391">
    <property type="entry name" value="Collagen"/>
    <property type="match status" value="2"/>
</dbReference>
<dbReference type="Proteomes" id="UP000261500">
    <property type="component" value="Unplaced"/>
</dbReference>
<protein>
    <submittedName>
        <fullName evidence="7">Collagen, type V, alpha 3a</fullName>
    </submittedName>
</protein>
<dbReference type="Ensembl" id="ENSPLAT00000026410.1">
    <property type="protein sequence ID" value="ENSPLAP00000017225.1"/>
    <property type="gene ID" value="ENSPLAG00000021695.1"/>
</dbReference>
<dbReference type="InterPro" id="IPR008160">
    <property type="entry name" value="Collagen"/>
</dbReference>
<evidence type="ECO:0000256" key="5">
    <source>
        <dbReference type="SAM" id="MobiDB-lite"/>
    </source>
</evidence>
<dbReference type="GeneTree" id="ENSGT00940000154535"/>
<feature type="compositionally biased region" description="Basic and acidic residues" evidence="5">
    <location>
        <begin position="43"/>
        <end position="62"/>
    </location>
</feature>
<evidence type="ECO:0000256" key="1">
    <source>
        <dbReference type="ARBA" id="ARBA00004498"/>
    </source>
</evidence>
<dbReference type="GO" id="GO:0005201">
    <property type="term" value="F:extracellular matrix structural constituent"/>
    <property type="evidence" value="ECO:0007669"/>
    <property type="project" value="InterPro"/>
</dbReference>
<evidence type="ECO:0000313" key="7">
    <source>
        <dbReference type="Ensembl" id="ENSPLAP00000017225.1"/>
    </source>
</evidence>
<organism evidence="7 8">
    <name type="scientific">Poecilia latipinna</name>
    <name type="common">sailfin molly</name>
    <dbReference type="NCBI Taxonomy" id="48699"/>
    <lineage>
        <taxon>Eukaryota</taxon>
        <taxon>Metazoa</taxon>
        <taxon>Chordata</taxon>
        <taxon>Craniata</taxon>
        <taxon>Vertebrata</taxon>
        <taxon>Euteleostomi</taxon>
        <taxon>Actinopterygii</taxon>
        <taxon>Neopterygii</taxon>
        <taxon>Teleostei</taxon>
        <taxon>Neoteleostei</taxon>
        <taxon>Acanthomorphata</taxon>
        <taxon>Ovalentaria</taxon>
        <taxon>Atherinomorphae</taxon>
        <taxon>Cyprinodontiformes</taxon>
        <taxon>Poeciliidae</taxon>
        <taxon>Poeciliinae</taxon>
        <taxon>Poecilia</taxon>
    </lineage>
</organism>
<accession>A0A3B3UUZ4</accession>
<reference evidence="7" key="2">
    <citation type="submission" date="2025-09" db="UniProtKB">
        <authorList>
            <consortium name="Ensembl"/>
        </authorList>
    </citation>
    <scope>IDENTIFICATION</scope>
</reference>
<keyword evidence="3" id="KW-0272">Extracellular matrix</keyword>
<name>A0A3B3UUZ4_9TELE</name>
<sequence>QGPPGQHGPRGPQGPSGAEVSFLKKNKTNISTLDLGHLLDSTETIRTEKNIGVKGNAGEKGDAGPSGAAGPPGTRGTPGEDGPKGNLGPLGFPGDSGPPGEPGVNGVDGSLGPKGDNGEIGKTGPPGASGEPGPPGPPGRRGATGTLGPVGKTGPVGPQGHPGRPGPEGLRGIPGPAGEQGLNGPPGQTGPPGPIGPPGLPGLKGDPGRKGEKGHGGLIGLIGPPGEAGEKGDRGLPGSQGLPGSKGDGVSGNLSQYDAPGEPKSRPSLLLSLFQGFVGPRGDRGPAGPPGPPGPPATFVQPLPIQEGRRKRRRHSDKAGGAAPLTGEDVRFKVEEFFQGDQPLEDVEGMEEVFATLSSMKNDVELMRKPLGTFESPARTCKELMMVQSNYKDGEYWIDPNQGCHRDSIKVFCNFTAFGETCLHPDKKIEMVKLSSWNKEKPGSWFSQYRRGKQFSYIDSDGNPVHVVQLTFLKLLSATARQSFTYACQNSAGWFDNASRSYQHALRFRGSNGEELTQAKSPFIAAVHDGCQSRKGQERTILEIVSPSAELLPVIDVAPADFGSNSQKFGFQVGQVCFNG</sequence>
<feature type="compositionally biased region" description="Pro residues" evidence="5">
    <location>
        <begin position="188"/>
        <end position="200"/>
    </location>
</feature>
<dbReference type="PROSITE" id="PS51461">
    <property type="entry name" value="NC1_FIB"/>
    <property type="match status" value="1"/>
</dbReference>
<evidence type="ECO:0000259" key="6">
    <source>
        <dbReference type="PROSITE" id="PS51461"/>
    </source>
</evidence>
<keyword evidence="4" id="KW-0176">Collagen</keyword>
<dbReference type="InterPro" id="IPR000885">
    <property type="entry name" value="Fib_collagen_C"/>
</dbReference>
<keyword evidence="2" id="KW-0964">Secreted</keyword>
<feature type="compositionally biased region" description="Low complexity" evidence="5">
    <location>
        <begin position="140"/>
        <end position="149"/>
    </location>
</feature>
<evidence type="ECO:0000256" key="3">
    <source>
        <dbReference type="ARBA" id="ARBA00022530"/>
    </source>
</evidence>
<evidence type="ECO:0000256" key="2">
    <source>
        <dbReference type="ARBA" id="ARBA00022525"/>
    </source>
</evidence>
<feature type="compositionally biased region" description="Pro residues" evidence="5">
    <location>
        <begin position="287"/>
        <end position="296"/>
    </location>
</feature>
<dbReference type="AlphaFoldDB" id="A0A3B3UUZ4"/>
<evidence type="ECO:0000256" key="4">
    <source>
        <dbReference type="ARBA" id="ARBA00023119"/>
    </source>
</evidence>
<dbReference type="GO" id="GO:0005615">
    <property type="term" value="C:extracellular space"/>
    <property type="evidence" value="ECO:0007669"/>
    <property type="project" value="TreeGrafter"/>
</dbReference>
<dbReference type="PANTHER" id="PTHR24023:SF1082">
    <property type="entry name" value="COLLAGEN TRIPLE HELIX REPEAT"/>
    <property type="match status" value="1"/>
</dbReference>
<feature type="domain" description="Fibrillar collagen NC1" evidence="6">
    <location>
        <begin position="351"/>
        <end position="579"/>
    </location>
</feature>
<dbReference type="InterPro" id="IPR050149">
    <property type="entry name" value="Collagen_superfamily"/>
</dbReference>